<evidence type="ECO:0000313" key="1">
    <source>
        <dbReference type="EMBL" id="KOX90958.1"/>
    </source>
</evidence>
<reference evidence="1 2" key="1">
    <citation type="submission" date="2015-07" db="EMBL/GenBank/DDBJ databases">
        <authorList>
            <person name="Noorani M."/>
        </authorList>
    </citation>
    <scope>NUCLEOTIDE SEQUENCE [LARGE SCALE GENOMIC DNA]</scope>
    <source>
        <strain evidence="2">ATCC 25104 / DSM 625 / JCM 10724 / NBRC 103206 / NCIMB 11243 / YT-1</strain>
    </source>
</reference>
<protein>
    <submittedName>
        <fullName evidence="1">Uncharacterized protein</fullName>
    </submittedName>
</protein>
<gene>
    <name evidence="1" type="ORF">BVI061214_02157</name>
</gene>
<organism evidence="1 2">
    <name type="scientific">Thermus aquaticus</name>
    <dbReference type="NCBI Taxonomy" id="271"/>
    <lineage>
        <taxon>Bacteria</taxon>
        <taxon>Thermotogati</taxon>
        <taxon>Deinococcota</taxon>
        <taxon>Deinococci</taxon>
        <taxon>Thermales</taxon>
        <taxon>Thermaceae</taxon>
        <taxon>Thermus</taxon>
    </lineage>
</organism>
<evidence type="ECO:0000313" key="2">
    <source>
        <dbReference type="Proteomes" id="UP000037685"/>
    </source>
</evidence>
<dbReference type="EMBL" id="LHCI01000106">
    <property type="protein sequence ID" value="KOX90958.1"/>
    <property type="molecule type" value="Genomic_DNA"/>
</dbReference>
<name>A0A0M9AGH7_THEAQ</name>
<dbReference type="AlphaFoldDB" id="A0A0M9AGH7"/>
<comment type="caution">
    <text evidence="1">The sequence shown here is derived from an EMBL/GenBank/DDBJ whole genome shotgun (WGS) entry which is preliminary data.</text>
</comment>
<dbReference type="Proteomes" id="UP000037685">
    <property type="component" value="Unassembled WGS sequence"/>
</dbReference>
<accession>A0A0M9AGH7</accession>
<sequence>MEGRNVFILRLAPLEQDLTQEALEKDEIFVGWKKVKGLLAEGLSYSFVCYLIAPPRPS</sequence>
<dbReference type="PATRIC" id="fig|271.14.peg.2233"/>
<proteinExistence type="predicted"/>